<dbReference type="EMBL" id="KN846951">
    <property type="protein sequence ID" value="KIV84944.1"/>
    <property type="molecule type" value="Genomic_DNA"/>
</dbReference>
<proteinExistence type="predicted"/>
<dbReference type="Proteomes" id="UP000053599">
    <property type="component" value="Unassembled WGS sequence"/>
</dbReference>
<gene>
    <name evidence="1" type="ORF">PV11_00689</name>
</gene>
<dbReference type="AlphaFoldDB" id="A0A0D1YTW3"/>
<name>A0A0D1YTW3_9EURO</name>
<reference evidence="1 2" key="1">
    <citation type="submission" date="2015-01" db="EMBL/GenBank/DDBJ databases">
        <title>The Genome Sequence of Exophiala sideris CBS121828.</title>
        <authorList>
            <consortium name="The Broad Institute Genomics Platform"/>
            <person name="Cuomo C."/>
            <person name="de Hoog S."/>
            <person name="Gorbushina A."/>
            <person name="Stielow B."/>
            <person name="Teixiera M."/>
            <person name="Abouelleil A."/>
            <person name="Chapman S.B."/>
            <person name="Priest M."/>
            <person name="Young S.K."/>
            <person name="Wortman J."/>
            <person name="Nusbaum C."/>
            <person name="Birren B."/>
        </authorList>
    </citation>
    <scope>NUCLEOTIDE SEQUENCE [LARGE SCALE GENOMIC DNA]</scope>
    <source>
        <strain evidence="1 2">CBS 121828</strain>
    </source>
</reference>
<organism evidence="1 2">
    <name type="scientific">Exophiala sideris</name>
    <dbReference type="NCBI Taxonomy" id="1016849"/>
    <lineage>
        <taxon>Eukaryota</taxon>
        <taxon>Fungi</taxon>
        <taxon>Dikarya</taxon>
        <taxon>Ascomycota</taxon>
        <taxon>Pezizomycotina</taxon>
        <taxon>Eurotiomycetes</taxon>
        <taxon>Chaetothyriomycetidae</taxon>
        <taxon>Chaetothyriales</taxon>
        <taxon>Herpotrichiellaceae</taxon>
        <taxon>Exophiala</taxon>
    </lineage>
</organism>
<protein>
    <submittedName>
        <fullName evidence="1">Uncharacterized protein</fullName>
    </submittedName>
</protein>
<sequence length="418" mass="47534">MSAARLKFSNDNMTDNTTVDVLTTNTKELRIKPVNATLPPVGSHGRGNTPRDILQLPHYDKPEPTFLGIPGSVRLRILRFAFPQQIRASLSTIDDSSVRKPYYWRDDKSGPGETLWTEFEFAPSVEDDLPISWPFPAFLNCSKQLYDEGFMAIKSLIVEYDDARPAHFERFPQVIKKRAKVIVFRSDAIWNNYTSLYANYHDLRGIDFTCMLPRLRANILNMGPERATNYVWLETPMPNPEARDFTERVISRFSSQGCRLLRDRFYDTVYKDNVKITFTCLLGRFKPSQKGSRHEFEKLIAVADFSWSLTGITLNKGTDLKSSGVFERTCIEGRGEDTIVSVGFNSRIPDLNSTGPTKASLKELRSCKCGGHLNEELTMLIIYYYTRSCYVGLLGEGAESTPHRLDDRVFNSSNGPVE</sequence>
<accession>A0A0D1YTW3</accession>
<evidence type="ECO:0000313" key="1">
    <source>
        <dbReference type="EMBL" id="KIV84944.1"/>
    </source>
</evidence>
<evidence type="ECO:0000313" key="2">
    <source>
        <dbReference type="Proteomes" id="UP000053599"/>
    </source>
</evidence>
<dbReference type="HOGENOM" id="CLU_657261_0_0_1"/>